<dbReference type="Pfam" id="PF13517">
    <property type="entry name" value="FG-GAP_3"/>
    <property type="match status" value="2"/>
</dbReference>
<gene>
    <name evidence="5" type="ordered locus">Acid_6766</name>
</gene>
<dbReference type="Pfam" id="PF01839">
    <property type="entry name" value="FG-GAP"/>
    <property type="match status" value="1"/>
</dbReference>
<dbReference type="InParanoid" id="Q01RN4"/>
<dbReference type="PANTHER" id="PTHR44103">
    <property type="entry name" value="PROPROTEIN CONVERTASE P"/>
    <property type="match status" value="1"/>
</dbReference>
<dbReference type="eggNOG" id="COG2133">
    <property type="taxonomic scope" value="Bacteria"/>
</dbReference>
<feature type="region of interest" description="Disordered" evidence="2">
    <location>
        <begin position="148"/>
        <end position="195"/>
    </location>
</feature>
<dbReference type="InterPro" id="IPR010496">
    <property type="entry name" value="AL/BT2_dom"/>
</dbReference>
<dbReference type="AlphaFoldDB" id="Q01RN4"/>
<feature type="domain" description="3-keto-alpha-glucoside-1,2-lyase/3-keto-2-hydroxy-glucal hydratase" evidence="4">
    <location>
        <begin position="36"/>
        <end position="268"/>
    </location>
</feature>
<dbReference type="SUPFAM" id="SSF69318">
    <property type="entry name" value="Integrin alpha N-terminal domain"/>
    <property type="match status" value="1"/>
</dbReference>
<dbReference type="InterPro" id="IPR028994">
    <property type="entry name" value="Integrin_alpha_N"/>
</dbReference>
<dbReference type="Gene3D" id="2.130.10.130">
    <property type="entry name" value="Integrin alpha, N-terminal"/>
    <property type="match status" value="2"/>
</dbReference>
<keyword evidence="1 3" id="KW-0732">Signal</keyword>
<feature type="signal peptide" evidence="3">
    <location>
        <begin position="1"/>
        <end position="24"/>
    </location>
</feature>
<dbReference type="Pfam" id="PF06439">
    <property type="entry name" value="3keto-disac_hyd"/>
    <property type="match status" value="1"/>
</dbReference>
<dbReference type="KEGG" id="sus:Acid_6766"/>
<dbReference type="GO" id="GO:0016787">
    <property type="term" value="F:hydrolase activity"/>
    <property type="evidence" value="ECO:0007669"/>
    <property type="project" value="InterPro"/>
</dbReference>
<dbReference type="InterPro" id="IPR013517">
    <property type="entry name" value="FG-GAP"/>
</dbReference>
<dbReference type="HOGENOM" id="CLU_406463_0_0_0"/>
<organism evidence="5">
    <name type="scientific">Solibacter usitatus (strain Ellin6076)</name>
    <dbReference type="NCBI Taxonomy" id="234267"/>
    <lineage>
        <taxon>Bacteria</taxon>
        <taxon>Pseudomonadati</taxon>
        <taxon>Acidobacteriota</taxon>
        <taxon>Terriglobia</taxon>
        <taxon>Bryobacterales</taxon>
        <taxon>Solibacteraceae</taxon>
        <taxon>Candidatus Solibacter</taxon>
    </lineage>
</organism>
<reference evidence="5" key="1">
    <citation type="submission" date="2006-10" db="EMBL/GenBank/DDBJ databases">
        <title>Complete sequence of Solibacter usitatus Ellin6076.</title>
        <authorList>
            <consortium name="US DOE Joint Genome Institute"/>
            <person name="Copeland A."/>
            <person name="Lucas S."/>
            <person name="Lapidus A."/>
            <person name="Barry K."/>
            <person name="Detter J.C."/>
            <person name="Glavina del Rio T."/>
            <person name="Hammon N."/>
            <person name="Israni S."/>
            <person name="Dalin E."/>
            <person name="Tice H."/>
            <person name="Pitluck S."/>
            <person name="Thompson L.S."/>
            <person name="Brettin T."/>
            <person name="Bruce D."/>
            <person name="Han C."/>
            <person name="Tapia R."/>
            <person name="Gilna P."/>
            <person name="Schmutz J."/>
            <person name="Larimer F."/>
            <person name="Land M."/>
            <person name="Hauser L."/>
            <person name="Kyrpides N."/>
            <person name="Mikhailova N."/>
            <person name="Janssen P.H."/>
            <person name="Kuske C.R."/>
            <person name="Richardson P."/>
        </authorList>
    </citation>
    <scope>NUCLEOTIDE SEQUENCE</scope>
    <source>
        <strain evidence="5">Ellin6076</strain>
    </source>
</reference>
<protein>
    <submittedName>
        <fullName evidence="5">FG-GAP repeat protein</fullName>
    </submittedName>
</protein>
<feature type="chain" id="PRO_5004162525" evidence="3">
    <location>
        <begin position="25"/>
        <end position="676"/>
    </location>
</feature>
<name>Q01RN4_SOLUE</name>
<evidence type="ECO:0000256" key="2">
    <source>
        <dbReference type="SAM" id="MobiDB-lite"/>
    </source>
</evidence>
<feature type="compositionally biased region" description="Gly residues" evidence="2">
    <location>
        <begin position="154"/>
        <end position="193"/>
    </location>
</feature>
<dbReference type="EMBL" id="CP000473">
    <property type="protein sequence ID" value="ABJ87686.1"/>
    <property type="molecule type" value="Genomic_DNA"/>
</dbReference>
<evidence type="ECO:0000256" key="1">
    <source>
        <dbReference type="ARBA" id="ARBA00022729"/>
    </source>
</evidence>
<proteinExistence type="predicted"/>
<dbReference type="STRING" id="234267.Acid_6766"/>
<evidence type="ECO:0000256" key="3">
    <source>
        <dbReference type="SAM" id="SignalP"/>
    </source>
</evidence>
<sequence precursor="true">MRIKVCFGILVLAPAALLILPAKANKNFVPDWTFIGSSLASFRMLGAAEWHAENGEIVGTPKTAEGGWLILDKPLQDVQLAATFRCTGGCKAGVMLRTQSTAEGIKGVYVAFPEGQNQAGSFALKLDPQGHEVSREALPRANGTVRFVAPNAAGPGGQPAGRGRGGTGPGGPGGAGGPGGGRAGGGRGPGGGLPADALIQRPDYTYKPNEWNTFEAILDANYLRAWVNDGPESGTANGRADDEVASYGPVALYVGGSGEVRFKQAEIKDLGRHFEPNEKVSSRFRLQRINDFNYAWSVTAADFNRDGKMDLAVGPFIYYGPDYQTYREVYLGQTYSVGNSYTNAAVNFAYDYTGDGWPDYVVSAGRAMVLYVNPKGEQRRWDRYPILPTAAGEVAIFKDIDGDGVPDAVFSGRGGAICWASSVPGKPTEPWTVHQVSEASYGSLGQHGVGAGDINGDGRMDIVSVFGWWEQPPKGTPEGPWPYHPVAFGTWPRAGGGPGGADMGVFDVNGDGLNDVVTSFEAHGWRVGWFEQKRDKNGAISFVEHRITDDLSATKPGGVAFSEPHAVTFADVDGDGVMDVIVGKRVFAHEESYTDPDPFGPGVLYWFRTVRNPKAPGGAEFVPELIHNRSGVGSTVSAVDLNKDGVMDIITSTVRGTIIFWGKPTAKPTAKSPTAK</sequence>
<evidence type="ECO:0000313" key="5">
    <source>
        <dbReference type="EMBL" id="ABJ87686.1"/>
    </source>
</evidence>
<evidence type="ECO:0000259" key="4">
    <source>
        <dbReference type="Pfam" id="PF06439"/>
    </source>
</evidence>
<dbReference type="Gene3D" id="2.60.120.560">
    <property type="entry name" value="Exo-inulinase, domain 1"/>
    <property type="match status" value="1"/>
</dbReference>
<dbReference type="PANTHER" id="PTHR44103:SF1">
    <property type="entry name" value="PROPROTEIN CONVERTASE P"/>
    <property type="match status" value="1"/>
</dbReference>
<accession>Q01RN4</accession>